<evidence type="ECO:0000313" key="8">
    <source>
        <dbReference type="Proteomes" id="UP001317742"/>
    </source>
</evidence>
<feature type="transmembrane region" description="Helical" evidence="6">
    <location>
        <begin position="283"/>
        <end position="305"/>
    </location>
</feature>
<evidence type="ECO:0000256" key="1">
    <source>
        <dbReference type="ARBA" id="ARBA00004651"/>
    </source>
</evidence>
<feature type="transmembrane region" description="Helical" evidence="6">
    <location>
        <begin position="140"/>
        <end position="158"/>
    </location>
</feature>
<dbReference type="SUPFAM" id="SSF109755">
    <property type="entry name" value="PhoU-like"/>
    <property type="match status" value="1"/>
</dbReference>
<comment type="subcellular location">
    <subcellularLocation>
        <location evidence="1">Cell membrane</location>
        <topology evidence="1">Multi-pass membrane protein</topology>
    </subcellularLocation>
</comment>
<evidence type="ECO:0000313" key="7">
    <source>
        <dbReference type="EMBL" id="BDQ36445.1"/>
    </source>
</evidence>
<keyword evidence="5 6" id="KW-0472">Membrane</keyword>
<evidence type="ECO:0000256" key="4">
    <source>
        <dbReference type="ARBA" id="ARBA00022989"/>
    </source>
</evidence>
<dbReference type="EMBL" id="AP026709">
    <property type="protein sequence ID" value="BDQ36445.1"/>
    <property type="molecule type" value="Genomic_DNA"/>
</dbReference>
<evidence type="ECO:0008006" key="9">
    <source>
        <dbReference type="Google" id="ProtNLM"/>
    </source>
</evidence>
<feature type="transmembrane region" description="Helical" evidence="6">
    <location>
        <begin position="170"/>
        <end position="190"/>
    </location>
</feature>
<keyword evidence="8" id="KW-1185">Reference proteome</keyword>
<evidence type="ECO:0000256" key="5">
    <source>
        <dbReference type="ARBA" id="ARBA00023136"/>
    </source>
</evidence>
<keyword evidence="4 6" id="KW-1133">Transmembrane helix</keyword>
<feature type="transmembrane region" description="Helical" evidence="6">
    <location>
        <begin position="85"/>
        <end position="105"/>
    </location>
</feature>
<accession>A0ABM8AYA3</accession>
<dbReference type="NCBIfam" id="NF037997">
    <property type="entry name" value="Na_Pi_symport"/>
    <property type="match status" value="1"/>
</dbReference>
<reference evidence="7 8" key="1">
    <citation type="submission" date="2022-08" db="EMBL/GenBank/DDBJ databases">
        <title>Genome Sequence of the sulphate-reducing bacterium, Pseudodesulfovibrio sp. SYK.</title>
        <authorList>
            <person name="Kondo R."/>
            <person name="Kataoka T."/>
        </authorList>
    </citation>
    <scope>NUCLEOTIDE SEQUENCE [LARGE SCALE GENOMIC DNA]</scope>
    <source>
        <strain evidence="7 8">SYK</strain>
    </source>
</reference>
<evidence type="ECO:0000256" key="2">
    <source>
        <dbReference type="ARBA" id="ARBA00022475"/>
    </source>
</evidence>
<keyword evidence="2" id="KW-1003">Cell membrane</keyword>
<feature type="transmembrane region" description="Helical" evidence="6">
    <location>
        <begin position="219"/>
        <end position="238"/>
    </location>
</feature>
<feature type="transmembrane region" description="Helical" evidence="6">
    <location>
        <begin position="111"/>
        <end position="128"/>
    </location>
</feature>
<dbReference type="PANTHER" id="PTHR10010">
    <property type="entry name" value="SOLUTE CARRIER FAMILY 34 SODIUM PHOSPHATE , MEMBER 2-RELATED"/>
    <property type="match status" value="1"/>
</dbReference>
<feature type="transmembrane region" description="Helical" evidence="6">
    <location>
        <begin position="54"/>
        <end position="78"/>
    </location>
</feature>
<gene>
    <name evidence="7" type="ORF">SYK_08050</name>
</gene>
<evidence type="ECO:0000256" key="6">
    <source>
        <dbReference type="SAM" id="Phobius"/>
    </source>
</evidence>
<feature type="transmembrane region" description="Helical" evidence="6">
    <location>
        <begin position="197"/>
        <end position="213"/>
    </location>
</feature>
<evidence type="ECO:0000256" key="3">
    <source>
        <dbReference type="ARBA" id="ARBA00022692"/>
    </source>
</evidence>
<name>A0ABM8AYA3_9BACT</name>
<sequence length="552" mass="59377">MIFSLGAGLIGGLGLFLLGMRLMTKGLRNAAGNALRSILGKWTKTPLRGLASGFMVTALVQSSSAITVAVIGFVNAGLMTMPQSVGVIFGSNIGTTVTSWIVAAVGVSVKVKALALPLIGLGAILRLTGAHSRRKHIGDALTGFGIFFLGIEILQSTFQDLGTAVDLASLNIGGIPGILLFVTLGAILTLLMQSSSAAMAIILTAAMSGIVTLESSAAAAIGTNIGTTSTALFSVIGATYNAKKVAAAHIIFNLVTGIVAIMTIPLLLKAVSVLSSLDSDYNLATTLAIFHTVFNVLGVAIFLPFTSKLVNFLNRHIGREVTELGKPKYLDNNVLSTPSLAMDALFMELGRLGEMTREVCQKAVTSKFRHTDFIKDKTALDTLIVAIRGYCVKIQRLDLPDTVALRLPAALRVIQYFRKAINIITEVSQQHTLLDHSLPEATTETARAFRREVRDIINVAHTPCSPEFVDLKQQLHQLDDLYHDLKDDLLRTGAQGHVELNTLVSLLEYYSSMRQMCEQAVKGTTYWALLRDIDLTCANADEDNEYSWKQDA</sequence>
<dbReference type="PANTHER" id="PTHR10010:SF46">
    <property type="entry name" value="SODIUM-DEPENDENT PHOSPHATE TRANSPORT PROTEIN 2B"/>
    <property type="match status" value="1"/>
</dbReference>
<proteinExistence type="predicted"/>
<dbReference type="Pfam" id="PF02690">
    <property type="entry name" value="Na_Pi_cotrans"/>
    <property type="match status" value="1"/>
</dbReference>
<dbReference type="RefSeq" id="WP_281762344.1">
    <property type="nucleotide sequence ID" value="NZ_AP026709.1"/>
</dbReference>
<dbReference type="Proteomes" id="UP001317742">
    <property type="component" value="Chromosome"/>
</dbReference>
<keyword evidence="3 6" id="KW-0812">Transmembrane</keyword>
<protein>
    <recommendedName>
        <fullName evidence="9">Na/Pi cotransporter family protein</fullName>
    </recommendedName>
</protein>
<feature type="transmembrane region" description="Helical" evidence="6">
    <location>
        <begin position="250"/>
        <end position="271"/>
    </location>
</feature>
<organism evidence="7 8">
    <name type="scientific">Pseudodesulfovibrio nedwellii</name>
    <dbReference type="NCBI Taxonomy" id="2973072"/>
    <lineage>
        <taxon>Bacteria</taxon>
        <taxon>Pseudomonadati</taxon>
        <taxon>Thermodesulfobacteriota</taxon>
        <taxon>Desulfovibrionia</taxon>
        <taxon>Desulfovibrionales</taxon>
        <taxon>Desulfovibrionaceae</taxon>
    </lineage>
</organism>
<dbReference type="InterPro" id="IPR003841">
    <property type="entry name" value="Na/Pi_transpt"/>
</dbReference>